<evidence type="ECO:0000313" key="3">
    <source>
        <dbReference type="Proteomes" id="UP000220914"/>
    </source>
</evidence>
<reference evidence="1 4" key="2">
    <citation type="journal article" date="2019" name="Emerg. Microbes Infect.">
        <title>Comprehensive subspecies identification of 175 nontuberculous mycobacteria species based on 7547 genomic profiles.</title>
        <authorList>
            <person name="Matsumoto Y."/>
            <person name="Kinjo T."/>
            <person name="Motooka D."/>
            <person name="Nabeya D."/>
            <person name="Jung N."/>
            <person name="Uechi K."/>
            <person name="Horii T."/>
            <person name="Iida T."/>
            <person name="Fujita J."/>
            <person name="Nakamura S."/>
        </authorList>
    </citation>
    <scope>NUCLEOTIDE SEQUENCE [LARGE SCALE GENOMIC DNA]</scope>
    <source>
        <strain evidence="1 4">JCM 6377</strain>
    </source>
</reference>
<dbReference type="Gene3D" id="3.30.70.100">
    <property type="match status" value="1"/>
</dbReference>
<dbReference type="OrthoDB" id="4731620at2"/>
<evidence type="ECO:0000313" key="1">
    <source>
        <dbReference type="EMBL" id="GFG53538.1"/>
    </source>
</evidence>
<proteinExistence type="predicted"/>
<accession>A0A2A7N412</accession>
<dbReference type="RefSeq" id="WP_097940470.1">
    <property type="nucleotide sequence ID" value="NZ_BLKS01000001.1"/>
</dbReference>
<reference evidence="1" key="3">
    <citation type="submission" date="2020-02" db="EMBL/GenBank/DDBJ databases">
        <authorList>
            <person name="Matsumoto Y."/>
            <person name="Motooka D."/>
            <person name="Nakamura S."/>
        </authorList>
    </citation>
    <scope>NUCLEOTIDE SEQUENCE</scope>
    <source>
        <strain evidence="1">JCM 6377</strain>
    </source>
</reference>
<evidence type="ECO:0000313" key="2">
    <source>
        <dbReference type="EMBL" id="PEG38590.1"/>
    </source>
</evidence>
<dbReference type="AlphaFoldDB" id="A0A2A7N412"/>
<organism evidence="2 3">
    <name type="scientific">Mycolicibacterium agri</name>
    <name type="common">Mycobacterium agri</name>
    <dbReference type="NCBI Taxonomy" id="36811"/>
    <lineage>
        <taxon>Bacteria</taxon>
        <taxon>Bacillati</taxon>
        <taxon>Actinomycetota</taxon>
        <taxon>Actinomycetes</taxon>
        <taxon>Mycobacteriales</taxon>
        <taxon>Mycobacteriaceae</taxon>
        <taxon>Mycolicibacterium</taxon>
    </lineage>
</organism>
<comment type="caution">
    <text evidence="2">The sequence shown here is derived from an EMBL/GenBank/DDBJ whole genome shotgun (WGS) entry which is preliminary data.</text>
</comment>
<dbReference type="EMBL" id="PDCP01000019">
    <property type="protein sequence ID" value="PEG38590.1"/>
    <property type="molecule type" value="Genomic_DNA"/>
</dbReference>
<keyword evidence="3" id="KW-1185">Reference proteome</keyword>
<reference evidence="2 3" key="1">
    <citation type="submission" date="2017-10" db="EMBL/GenBank/DDBJ databases">
        <title>The new phylogeny of genus Mycobacterium.</title>
        <authorList>
            <person name="Tortoli E."/>
            <person name="Trovato A."/>
            <person name="Cirillo D.M."/>
        </authorList>
    </citation>
    <scope>NUCLEOTIDE SEQUENCE [LARGE SCALE GENOMIC DNA]</scope>
    <source>
        <strain evidence="2 3">CCUG37673</strain>
    </source>
</reference>
<dbReference type="EMBL" id="BLKS01000001">
    <property type="protein sequence ID" value="GFG53538.1"/>
    <property type="molecule type" value="Genomic_DNA"/>
</dbReference>
<sequence length="108" mass="12167">MSPVTAINRFSLRPGVTAAQFERFSREVDRPVCLSFPEVKRFDVFIADADPSRVEVIELMTVASWPEWEAIRDGAPELAPIVQRFSELVDTSTVSTVFTRPLSPPEEK</sequence>
<dbReference type="Proteomes" id="UP000220914">
    <property type="component" value="Unassembled WGS sequence"/>
</dbReference>
<evidence type="ECO:0000313" key="4">
    <source>
        <dbReference type="Proteomes" id="UP000465302"/>
    </source>
</evidence>
<gene>
    <name evidence="2" type="ORF">CQY20_12915</name>
    <name evidence="1" type="ORF">MAGR_49790</name>
</gene>
<evidence type="ECO:0008006" key="5">
    <source>
        <dbReference type="Google" id="ProtNLM"/>
    </source>
</evidence>
<protein>
    <recommendedName>
        <fullName evidence="5">REDY-like protein HapK</fullName>
    </recommendedName>
</protein>
<dbReference type="Proteomes" id="UP000465302">
    <property type="component" value="Unassembled WGS sequence"/>
</dbReference>
<name>A0A2A7N412_MYCAG</name>